<feature type="transmembrane region" description="Helical" evidence="1">
    <location>
        <begin position="23"/>
        <end position="43"/>
    </location>
</feature>
<comment type="caution">
    <text evidence="2">The sequence shown here is derived from an EMBL/GenBank/DDBJ whole genome shotgun (WGS) entry which is preliminary data.</text>
</comment>
<keyword evidence="1" id="KW-1133">Transmembrane helix</keyword>
<reference evidence="3" key="1">
    <citation type="submission" date="2021-03" db="EMBL/GenBank/DDBJ databases">
        <title>Assistant Professor.</title>
        <authorList>
            <person name="Huq M.A."/>
        </authorList>
    </citation>
    <scope>NUCLEOTIDE SEQUENCE [LARGE SCALE GENOMIC DNA]</scope>
    <source>
        <strain evidence="3">MAH-28</strain>
    </source>
</reference>
<accession>A0ABS3YBX9</accession>
<keyword evidence="1" id="KW-0812">Transmembrane</keyword>
<keyword evidence="1" id="KW-0472">Membrane</keyword>
<keyword evidence="3" id="KW-1185">Reference proteome</keyword>
<feature type="transmembrane region" description="Helical" evidence="1">
    <location>
        <begin position="49"/>
        <end position="68"/>
    </location>
</feature>
<evidence type="ECO:0000313" key="2">
    <source>
        <dbReference type="EMBL" id="MBO9151838.1"/>
    </source>
</evidence>
<protein>
    <submittedName>
        <fullName evidence="2">Uncharacterized protein</fullName>
    </submittedName>
</protein>
<dbReference type="RefSeq" id="WP_209144421.1">
    <property type="nucleotide sequence ID" value="NZ_JAGHKP010000001.1"/>
</dbReference>
<dbReference type="Proteomes" id="UP000679126">
    <property type="component" value="Unassembled WGS sequence"/>
</dbReference>
<evidence type="ECO:0000256" key="1">
    <source>
        <dbReference type="SAM" id="Phobius"/>
    </source>
</evidence>
<organism evidence="2 3">
    <name type="scientific">Chitinophaga chungangae</name>
    <dbReference type="NCBI Taxonomy" id="2821488"/>
    <lineage>
        <taxon>Bacteria</taxon>
        <taxon>Pseudomonadati</taxon>
        <taxon>Bacteroidota</taxon>
        <taxon>Chitinophagia</taxon>
        <taxon>Chitinophagales</taxon>
        <taxon>Chitinophagaceae</taxon>
        <taxon>Chitinophaga</taxon>
    </lineage>
</organism>
<evidence type="ECO:0000313" key="3">
    <source>
        <dbReference type="Proteomes" id="UP000679126"/>
    </source>
</evidence>
<dbReference type="EMBL" id="JAGHKP010000001">
    <property type="protein sequence ID" value="MBO9151838.1"/>
    <property type="molecule type" value="Genomic_DNA"/>
</dbReference>
<proteinExistence type="predicted"/>
<name>A0ABS3YBX9_9BACT</name>
<sequence length="139" mass="15939">MEKSFVNPTPDQTSPIIIYKQSAAGNVIAVSLGTCLLLIARNIPEPSLARFWLTMVSPAVSVFSTWLWKLLTKQYFRIDQWMQQRQLDKKITLEMERVLANPAIADAEKERLKREQAKLALQKVDILIGKMRAIQKKDL</sequence>
<gene>
    <name evidence="2" type="ORF">J7I43_06435</name>
</gene>